<proteinExistence type="predicted"/>
<gene>
    <name evidence="1" type="ORF">SH580_10285</name>
</gene>
<evidence type="ECO:0000313" key="2">
    <source>
        <dbReference type="Proteomes" id="UP001324993"/>
    </source>
</evidence>
<protein>
    <submittedName>
        <fullName evidence="1">Uncharacterized protein</fullName>
    </submittedName>
</protein>
<keyword evidence="2" id="KW-1185">Reference proteome</keyword>
<reference evidence="1 2" key="1">
    <citation type="submission" date="2023-11" db="EMBL/GenBank/DDBJ databases">
        <title>Coraliomargarita sp. nov., isolated from marine algae.</title>
        <authorList>
            <person name="Lee J.K."/>
            <person name="Baek J.H."/>
            <person name="Kim J.M."/>
            <person name="Choi D.G."/>
            <person name="Jeon C.O."/>
        </authorList>
    </citation>
    <scope>NUCLEOTIDE SEQUENCE [LARGE SCALE GENOMIC DNA]</scope>
    <source>
        <strain evidence="1 2">J2-16</strain>
    </source>
</reference>
<organism evidence="1 2">
    <name type="scientific">Coraliomargarita algicola</name>
    <dbReference type="NCBI Taxonomy" id="3092156"/>
    <lineage>
        <taxon>Bacteria</taxon>
        <taxon>Pseudomonadati</taxon>
        <taxon>Verrucomicrobiota</taxon>
        <taxon>Opitutia</taxon>
        <taxon>Puniceicoccales</taxon>
        <taxon>Coraliomargaritaceae</taxon>
        <taxon>Coraliomargarita</taxon>
    </lineage>
</organism>
<dbReference type="EMBL" id="CP138858">
    <property type="protein sequence ID" value="WPJ98087.1"/>
    <property type="molecule type" value="Genomic_DNA"/>
</dbReference>
<name>A0ABZ0RPR5_9BACT</name>
<dbReference type="RefSeq" id="WP_319834892.1">
    <property type="nucleotide sequence ID" value="NZ_CP138858.1"/>
</dbReference>
<evidence type="ECO:0000313" key="1">
    <source>
        <dbReference type="EMBL" id="WPJ98087.1"/>
    </source>
</evidence>
<sequence>MKKADYFVSRIVKLGELNQDSLMEAICKSPIVTIGKFNWTITNVTDERASSFPFVFGRLSKYSSEGHVTIVDPNERSEKDAVAPNLLIASAPFVYLPEHSGLAFMPVWNGIQRELFPKRFKAIVEAAHNNFFAECSIETISDYRAFTTKLKNLSIITDIDAKVHPPNPRFGRLWESLHHYVKKRKADEVKVEETTKSNLGLQSQLINLIEGILEDPTFEPIESVDIADAAVLMAADGYGYGKVTGMADGITTVVKTSDTHKCFKAAKEPEASELAMQADRVFRKVKDERDMDH</sequence>
<accession>A0ABZ0RPR5</accession>
<dbReference type="Proteomes" id="UP001324993">
    <property type="component" value="Chromosome"/>
</dbReference>